<dbReference type="HAMAP" id="MF_00171">
    <property type="entry name" value="TruA"/>
    <property type="match status" value="1"/>
</dbReference>
<dbReference type="Gene3D" id="3.30.70.580">
    <property type="entry name" value="Pseudouridine synthase I, catalytic domain, N-terminal subdomain"/>
    <property type="match status" value="1"/>
</dbReference>
<evidence type="ECO:0000256" key="6">
    <source>
        <dbReference type="PIRSR" id="PIRSR001430-2"/>
    </source>
</evidence>
<proteinExistence type="inferred from homology"/>
<dbReference type="PANTHER" id="PTHR11142">
    <property type="entry name" value="PSEUDOURIDYLATE SYNTHASE"/>
    <property type="match status" value="1"/>
</dbReference>
<dbReference type="InterPro" id="IPR001406">
    <property type="entry name" value="PsdUridine_synth_TruA"/>
</dbReference>
<dbReference type="GO" id="GO:0160147">
    <property type="term" value="F:tRNA pseudouridine(38-40) synthase activity"/>
    <property type="evidence" value="ECO:0007669"/>
    <property type="project" value="UniProtKB-EC"/>
</dbReference>
<organism evidence="9 10">
    <name type="scientific">Minwuia thermotolerans</name>
    <dbReference type="NCBI Taxonomy" id="2056226"/>
    <lineage>
        <taxon>Bacteria</taxon>
        <taxon>Pseudomonadati</taxon>
        <taxon>Pseudomonadota</taxon>
        <taxon>Alphaproteobacteria</taxon>
        <taxon>Minwuiales</taxon>
        <taxon>Minwuiaceae</taxon>
        <taxon>Minwuia</taxon>
    </lineage>
</organism>
<evidence type="ECO:0000313" key="10">
    <source>
        <dbReference type="Proteomes" id="UP000229498"/>
    </source>
</evidence>
<evidence type="ECO:0000256" key="4">
    <source>
        <dbReference type="HAMAP-Rule" id="MF_00171"/>
    </source>
</evidence>
<evidence type="ECO:0000256" key="3">
    <source>
        <dbReference type="ARBA" id="ARBA00023235"/>
    </source>
</evidence>
<evidence type="ECO:0000256" key="2">
    <source>
        <dbReference type="ARBA" id="ARBA00022694"/>
    </source>
</evidence>
<dbReference type="OrthoDB" id="9811823at2"/>
<keyword evidence="10" id="KW-1185">Reference proteome</keyword>
<gene>
    <name evidence="4" type="primary">truA</name>
    <name evidence="9" type="ORF">CVT23_19110</name>
</gene>
<feature type="domain" description="Pseudouridine synthase I TruA alpha/beta" evidence="8">
    <location>
        <begin position="9"/>
        <end position="105"/>
    </location>
</feature>
<evidence type="ECO:0000256" key="1">
    <source>
        <dbReference type="ARBA" id="ARBA00009375"/>
    </source>
</evidence>
<comment type="similarity">
    <text evidence="1 4 7">Belongs to the tRNA pseudouridine synthase TruA family.</text>
</comment>
<dbReference type="SUPFAM" id="SSF55120">
    <property type="entry name" value="Pseudouridine synthase"/>
    <property type="match status" value="1"/>
</dbReference>
<dbReference type="InterPro" id="IPR020103">
    <property type="entry name" value="PsdUridine_synth_cat_dom_sf"/>
</dbReference>
<keyword evidence="2 4" id="KW-0819">tRNA processing</keyword>
<comment type="caution">
    <text evidence="9">The sequence shown here is derived from an EMBL/GenBank/DDBJ whole genome shotgun (WGS) entry which is preliminary data.</text>
</comment>
<dbReference type="InterPro" id="IPR020097">
    <property type="entry name" value="PsdUridine_synth_TruA_a/b_dom"/>
</dbReference>
<dbReference type="CDD" id="cd02570">
    <property type="entry name" value="PseudoU_synth_EcTruA"/>
    <property type="match status" value="1"/>
</dbReference>
<dbReference type="Gene3D" id="3.30.70.660">
    <property type="entry name" value="Pseudouridine synthase I, catalytic domain, C-terminal subdomain"/>
    <property type="match status" value="1"/>
</dbReference>
<dbReference type="PANTHER" id="PTHR11142:SF0">
    <property type="entry name" value="TRNA PSEUDOURIDINE SYNTHASE-LIKE 1"/>
    <property type="match status" value="1"/>
</dbReference>
<feature type="active site" description="Nucleophile" evidence="4 5">
    <location>
        <position position="52"/>
    </location>
</feature>
<dbReference type="Proteomes" id="UP000229498">
    <property type="component" value="Unassembled WGS sequence"/>
</dbReference>
<comment type="caution">
    <text evidence="4">Lacks conserved residue(s) required for the propagation of feature annotation.</text>
</comment>
<dbReference type="AlphaFoldDB" id="A0A2M9FXG2"/>
<dbReference type="EC" id="5.4.99.12" evidence="4"/>
<dbReference type="RefSeq" id="WP_109792876.1">
    <property type="nucleotide sequence ID" value="NZ_PHIG01000048.1"/>
</dbReference>
<comment type="function">
    <text evidence="4">Formation of pseudouridine at positions 38, 39 and 40 in the anticodon stem and loop of transfer RNAs.</text>
</comment>
<comment type="subunit">
    <text evidence="4">Homodimer.</text>
</comment>
<keyword evidence="3 4" id="KW-0413">Isomerase</keyword>
<evidence type="ECO:0000256" key="7">
    <source>
        <dbReference type="RuleBase" id="RU003792"/>
    </source>
</evidence>
<sequence>MPRYRLVLEYDGAGFVGWQRQTNGLAVQQVIEEGIHAFTGETVTAIAAGRTDSGVHALAMTVHADIAREMPASRIRDALAHHVRPHPVTVLSVEAVRDGFSARFDCVKRHYLYRILNRAAVPALDRGRVWHLSQPLDVAAMNAAAAHLLGHHDFESFRSAHCQAETAVKTLDTLEVAREGEEVRIACSARSFLHNQVRIMAGTLVEVGKGRWTPADVKAALDARDRIAAGPTAPAHGLYFARAEYPPR</sequence>
<dbReference type="InterPro" id="IPR020094">
    <property type="entry name" value="TruA/RsuA/RluB/E/F_N"/>
</dbReference>
<dbReference type="NCBIfam" id="TIGR00071">
    <property type="entry name" value="hisT_truA"/>
    <property type="match status" value="1"/>
</dbReference>
<dbReference type="InterPro" id="IPR020095">
    <property type="entry name" value="PsdUridine_synth_TruA_C"/>
</dbReference>
<dbReference type="GO" id="GO:0003723">
    <property type="term" value="F:RNA binding"/>
    <property type="evidence" value="ECO:0007669"/>
    <property type="project" value="InterPro"/>
</dbReference>
<evidence type="ECO:0000313" key="9">
    <source>
        <dbReference type="EMBL" id="PJK28140.1"/>
    </source>
</evidence>
<reference evidence="9 10" key="1">
    <citation type="submission" date="2017-11" db="EMBL/GenBank/DDBJ databases">
        <title>Draft genome sequence of Rhizobiales bacterium SY3-13.</title>
        <authorList>
            <person name="Sun C."/>
        </authorList>
    </citation>
    <scope>NUCLEOTIDE SEQUENCE [LARGE SCALE GENOMIC DNA]</scope>
    <source>
        <strain evidence="9 10">SY3-13</strain>
    </source>
</reference>
<dbReference type="PIRSF" id="PIRSF001430">
    <property type="entry name" value="tRNA_psdUrid_synth"/>
    <property type="match status" value="1"/>
</dbReference>
<comment type="catalytic activity">
    <reaction evidence="4 7">
        <text>uridine(38/39/40) in tRNA = pseudouridine(38/39/40) in tRNA</text>
        <dbReference type="Rhea" id="RHEA:22376"/>
        <dbReference type="Rhea" id="RHEA-COMP:10085"/>
        <dbReference type="Rhea" id="RHEA-COMP:10087"/>
        <dbReference type="ChEBI" id="CHEBI:65314"/>
        <dbReference type="ChEBI" id="CHEBI:65315"/>
        <dbReference type="EC" id="5.4.99.12"/>
    </reaction>
</comment>
<evidence type="ECO:0000259" key="8">
    <source>
        <dbReference type="Pfam" id="PF01416"/>
    </source>
</evidence>
<accession>A0A2M9FXG2</accession>
<dbReference type="GO" id="GO:0031119">
    <property type="term" value="P:tRNA pseudouridine synthesis"/>
    <property type="evidence" value="ECO:0007669"/>
    <property type="project" value="UniProtKB-UniRule"/>
</dbReference>
<dbReference type="EMBL" id="PHIG01000048">
    <property type="protein sequence ID" value="PJK28140.1"/>
    <property type="molecule type" value="Genomic_DNA"/>
</dbReference>
<name>A0A2M9FXG2_9PROT</name>
<protein>
    <recommendedName>
        <fullName evidence="4">tRNA pseudouridine synthase A</fullName>
        <ecNumber evidence="4">5.4.99.12</ecNumber>
    </recommendedName>
    <alternativeName>
        <fullName evidence="4">tRNA pseudouridine(38-40) synthase</fullName>
    </alternativeName>
    <alternativeName>
        <fullName evidence="4">tRNA pseudouridylate synthase I</fullName>
    </alternativeName>
    <alternativeName>
        <fullName evidence="4">tRNA-uridine isomerase I</fullName>
    </alternativeName>
</protein>
<dbReference type="Pfam" id="PF01416">
    <property type="entry name" value="PseudoU_synth_1"/>
    <property type="match status" value="2"/>
</dbReference>
<evidence type="ECO:0000256" key="5">
    <source>
        <dbReference type="PIRSR" id="PIRSR001430-1"/>
    </source>
</evidence>
<feature type="domain" description="Pseudouridine synthase I TruA alpha/beta" evidence="8">
    <location>
        <begin position="144"/>
        <end position="246"/>
    </location>
</feature>
<feature type="binding site" evidence="4 6">
    <location>
        <position position="111"/>
    </location>
    <ligand>
        <name>substrate</name>
    </ligand>
</feature>